<evidence type="ECO:0000256" key="5">
    <source>
        <dbReference type="ARBA" id="ARBA00012730"/>
    </source>
</evidence>
<comment type="cofactor">
    <cofactor evidence="12">
        <name>Mg(2+)</name>
        <dbReference type="ChEBI" id="CHEBI:18420"/>
    </cofactor>
</comment>
<evidence type="ECO:0000256" key="15">
    <source>
        <dbReference type="SAM" id="Phobius"/>
    </source>
</evidence>
<feature type="binding site" evidence="12">
    <location>
        <position position="494"/>
    </location>
    <ligand>
        <name>Mg(2+)</name>
        <dbReference type="ChEBI" id="CHEBI:18420"/>
        <label>1</label>
    </ligand>
</feature>
<evidence type="ECO:0000313" key="17">
    <source>
        <dbReference type="EMBL" id="KAE8337719.1"/>
    </source>
</evidence>
<evidence type="ECO:0000256" key="3">
    <source>
        <dbReference type="ARBA" id="ARBA00009736"/>
    </source>
</evidence>
<dbReference type="OrthoDB" id="10264771at2759"/>
<reference evidence="17" key="1">
    <citation type="submission" date="2019-04" db="EMBL/GenBank/DDBJ databases">
        <title>Friends and foes A comparative genomics study of 23 Aspergillus species from section Flavi.</title>
        <authorList>
            <consortium name="DOE Joint Genome Institute"/>
            <person name="Kjaerbolling I."/>
            <person name="Vesth T."/>
            <person name="Frisvad J.C."/>
            <person name="Nybo J.L."/>
            <person name="Theobald S."/>
            <person name="Kildgaard S."/>
            <person name="Isbrandt T."/>
            <person name="Kuo A."/>
            <person name="Sato A."/>
            <person name="Lyhne E.K."/>
            <person name="Kogle M.E."/>
            <person name="Wiebenga A."/>
            <person name="Kun R.S."/>
            <person name="Lubbers R.J."/>
            <person name="Makela M.R."/>
            <person name="Barry K."/>
            <person name="Chovatia M."/>
            <person name="Clum A."/>
            <person name="Daum C."/>
            <person name="Haridas S."/>
            <person name="He G."/>
            <person name="LaButti K."/>
            <person name="Lipzen A."/>
            <person name="Mondo S."/>
            <person name="Riley R."/>
            <person name="Salamov A."/>
            <person name="Simmons B.A."/>
            <person name="Magnuson J.K."/>
            <person name="Henrissat B."/>
            <person name="Mortensen U.H."/>
            <person name="Larsen T.O."/>
            <person name="Devries R.P."/>
            <person name="Grigoriev I.V."/>
            <person name="Machida M."/>
            <person name="Baker S.E."/>
            <person name="Andersen M.R."/>
        </authorList>
    </citation>
    <scope>NUCLEOTIDE SEQUENCE</scope>
    <source>
        <strain evidence="17">CBS 117612</strain>
    </source>
</reference>
<dbReference type="Pfam" id="PF03332">
    <property type="entry name" value="PMM"/>
    <property type="match status" value="1"/>
</dbReference>
<proteinExistence type="inferred from homology"/>
<feature type="transmembrane region" description="Helical" evidence="15">
    <location>
        <begin position="194"/>
        <end position="221"/>
    </location>
</feature>
<feature type="binding site" evidence="12">
    <location>
        <position position="477"/>
    </location>
    <ligand>
        <name>Mg(2+)</name>
        <dbReference type="ChEBI" id="CHEBI:18420"/>
        <label>1</label>
    </ligand>
</feature>
<keyword evidence="9 13" id="KW-0413">Isomerase</keyword>
<dbReference type="Pfam" id="PF00226">
    <property type="entry name" value="DnaJ"/>
    <property type="match status" value="1"/>
</dbReference>
<feature type="binding site" evidence="12">
    <location>
        <position position="271"/>
    </location>
    <ligand>
        <name>Mg(2+)</name>
        <dbReference type="ChEBI" id="CHEBI:18420"/>
        <label>1</label>
    </ligand>
</feature>
<dbReference type="InterPro" id="IPR036412">
    <property type="entry name" value="HAD-like_sf"/>
</dbReference>
<dbReference type="PANTHER" id="PTHR10466:SF0">
    <property type="entry name" value="PHOSPHOMANNOMUTASE"/>
    <property type="match status" value="1"/>
</dbReference>
<keyword evidence="6 13" id="KW-0963">Cytoplasm</keyword>
<dbReference type="PANTHER" id="PTHR10466">
    <property type="entry name" value="PHOSPHOMANNOMUTASE"/>
    <property type="match status" value="1"/>
</dbReference>
<feature type="compositionally biased region" description="Basic and acidic residues" evidence="14">
    <location>
        <begin position="114"/>
        <end position="127"/>
    </location>
</feature>
<dbReference type="InterPro" id="IPR023214">
    <property type="entry name" value="HAD_sf"/>
</dbReference>
<evidence type="ECO:0000256" key="7">
    <source>
        <dbReference type="ARBA" id="ARBA00022723"/>
    </source>
</evidence>
<feature type="binding site" evidence="11">
    <location>
        <position position="385"/>
    </location>
    <ligand>
        <name>alpha-D-mannose 1-phosphate</name>
        <dbReference type="ChEBI" id="CHEBI:58409"/>
    </ligand>
</feature>
<dbReference type="GO" id="GO:0004615">
    <property type="term" value="F:phosphomannomutase activity"/>
    <property type="evidence" value="ECO:0007669"/>
    <property type="project" value="UniProtKB-EC"/>
</dbReference>
<dbReference type="InterPro" id="IPR043169">
    <property type="entry name" value="PMM_cap"/>
</dbReference>
<dbReference type="SUPFAM" id="SSF46565">
    <property type="entry name" value="Chaperone J-domain"/>
    <property type="match status" value="1"/>
</dbReference>
<dbReference type="SFLD" id="SFLDS00003">
    <property type="entry name" value="Haloacid_Dehalogenase"/>
    <property type="match status" value="1"/>
</dbReference>
<comment type="subcellular location">
    <subcellularLocation>
        <location evidence="1 13">Cytoplasm</location>
    </subcellularLocation>
</comment>
<feature type="binding site" evidence="11">
    <location>
        <position position="280"/>
    </location>
    <ligand>
        <name>alpha-D-mannose 1-phosphate</name>
        <dbReference type="ChEBI" id="CHEBI:58409"/>
    </ligand>
</feature>
<evidence type="ECO:0000256" key="2">
    <source>
        <dbReference type="ARBA" id="ARBA00004699"/>
    </source>
</evidence>
<dbReference type="CDD" id="cd06257">
    <property type="entry name" value="DnaJ"/>
    <property type="match status" value="1"/>
</dbReference>
<name>A0A5N6XZX1_9EURO</name>
<dbReference type="EC" id="5.4.2.8" evidence="5 13"/>
<dbReference type="Gene3D" id="3.40.50.1000">
    <property type="entry name" value="HAD superfamily/HAD-like"/>
    <property type="match status" value="1"/>
</dbReference>
<evidence type="ECO:0000256" key="14">
    <source>
        <dbReference type="SAM" id="MobiDB-lite"/>
    </source>
</evidence>
<evidence type="ECO:0000256" key="1">
    <source>
        <dbReference type="ARBA" id="ARBA00004496"/>
    </source>
</evidence>
<keyword evidence="15" id="KW-0812">Transmembrane</keyword>
<feature type="domain" description="J" evidence="16">
    <location>
        <begin position="39"/>
        <end position="124"/>
    </location>
</feature>
<accession>A0A5N6XZX1</accession>
<dbReference type="InterPro" id="IPR006379">
    <property type="entry name" value="HAD-SF_hydro_IIB"/>
</dbReference>
<evidence type="ECO:0000256" key="8">
    <source>
        <dbReference type="ARBA" id="ARBA00022842"/>
    </source>
</evidence>
<feature type="binding site" evidence="12">
    <location>
        <position position="489"/>
    </location>
    <ligand>
        <name>Mg(2+)</name>
        <dbReference type="ChEBI" id="CHEBI:18420"/>
        <label>1</label>
    </ligand>
</feature>
<evidence type="ECO:0000256" key="13">
    <source>
        <dbReference type="RuleBase" id="RU361118"/>
    </source>
</evidence>
<evidence type="ECO:0000256" key="9">
    <source>
        <dbReference type="ARBA" id="ARBA00023235"/>
    </source>
</evidence>
<sequence length="515" mass="57355">MPSKSTTRLRLERVSTNTSSVQNNLIIVNIILESTGPNDSACLLTQPKEKFAMHIKGDYQHLLIPERSSVCVIDPFRESLKSHPDRVPADSPERPARTRKFQEINDAYYTLSDESRRREYDATRPVEEETEDEVPPGGTGGFSWSSFGFGTSDREQRASEQFGSVFEEMLREEGLASDDTDANGRRRTRPTSRFWSIVGGISGGALGFIVANAAGAFAGAVAGNRLGAVRDAKGKSVYEVFLDLPQGDRARLLSELAAKDRPVKDTICLFDVDGTLTPARRTISPDMLQLLSQLRHKCAIGTVGGSDLAKQQEQLGTSSTKVSSLFDFCFAENGLTAIRLGRFLASNSFIACIGEEKYQKLANFCLKYIADLQLPKKRGTFVEFRNGMINVSPVGRNASVDERIEFEAYDKQHNIRKSFVEALKTEFPDYSLSYSIGGQVSFDVFPTGWDKTYCLRHIEAEKDISGIEYKTIHFFGDKSFPGGNDYEIYTDPRTIGHAVKDPDDTMKQLKEIFQL</sequence>
<keyword evidence="8 12" id="KW-0460">Magnesium</keyword>
<dbReference type="SFLD" id="SFLDF00445">
    <property type="entry name" value="alpha-phosphomannomutase"/>
    <property type="match status" value="1"/>
</dbReference>
<keyword evidence="15" id="KW-0472">Membrane</keyword>
<feature type="binding site" evidence="11">
    <location>
        <position position="403"/>
    </location>
    <ligand>
        <name>alpha-D-mannose 1-phosphate</name>
        <dbReference type="ChEBI" id="CHEBI:58409"/>
    </ligand>
</feature>
<dbReference type="InterPro" id="IPR001623">
    <property type="entry name" value="DnaJ_domain"/>
</dbReference>
<evidence type="ECO:0000259" key="16">
    <source>
        <dbReference type="PROSITE" id="PS50076"/>
    </source>
</evidence>
<protein>
    <recommendedName>
        <fullName evidence="5 13">Phosphomannomutase</fullName>
        <ecNumber evidence="5 13">5.4.2.8</ecNumber>
    </recommendedName>
</protein>
<keyword evidence="15" id="KW-1133">Transmembrane helix</keyword>
<dbReference type="Gene3D" id="1.10.287.110">
    <property type="entry name" value="DnaJ domain"/>
    <property type="match status" value="1"/>
</dbReference>
<dbReference type="InterPro" id="IPR036869">
    <property type="entry name" value="J_dom_sf"/>
</dbReference>
<comment type="subunit">
    <text evidence="4 13">Homodimer.</text>
</comment>
<feature type="active site" description="Nucleophile" evidence="10">
    <location>
        <position position="271"/>
    </location>
</feature>
<dbReference type="GO" id="GO:0006013">
    <property type="term" value="P:mannose metabolic process"/>
    <property type="evidence" value="ECO:0007669"/>
    <property type="project" value="TreeGrafter"/>
</dbReference>
<feature type="binding site" evidence="12">
    <location>
        <position position="273"/>
    </location>
    <ligand>
        <name>Mg(2+)</name>
        <dbReference type="ChEBI" id="CHEBI:18420"/>
        <label>1</label>
    </ligand>
</feature>
<dbReference type="PROSITE" id="PS50076">
    <property type="entry name" value="DNAJ_2"/>
    <property type="match status" value="1"/>
</dbReference>
<comment type="catalytic activity">
    <reaction evidence="13">
        <text>alpha-D-mannose 1-phosphate = D-mannose 6-phosphate</text>
        <dbReference type="Rhea" id="RHEA:11140"/>
        <dbReference type="ChEBI" id="CHEBI:58409"/>
        <dbReference type="ChEBI" id="CHEBI:58735"/>
        <dbReference type="EC" id="5.4.2.8"/>
    </reaction>
</comment>
<dbReference type="AlphaFoldDB" id="A0A5N6XZX1"/>
<comment type="similarity">
    <text evidence="3 13">Belongs to the eukaryotic PMM family.</text>
</comment>
<comment type="pathway">
    <text evidence="2 13">Nucleotide-sugar biosynthesis; GDP-alpha-D-mannose biosynthesis; alpha-D-mannose 1-phosphate from D-fructose 6-phosphate: step 2/2.</text>
</comment>
<dbReference type="GO" id="GO:0009298">
    <property type="term" value="P:GDP-mannose biosynthetic process"/>
    <property type="evidence" value="ECO:0007669"/>
    <property type="project" value="UniProtKB-UniPathway"/>
</dbReference>
<dbReference type="GO" id="GO:0006487">
    <property type="term" value="P:protein N-linked glycosylation"/>
    <property type="evidence" value="ECO:0007669"/>
    <property type="project" value="TreeGrafter"/>
</dbReference>
<evidence type="ECO:0000256" key="4">
    <source>
        <dbReference type="ARBA" id="ARBA00011738"/>
    </source>
</evidence>
<feature type="region of interest" description="Disordered" evidence="14">
    <location>
        <begin position="114"/>
        <end position="146"/>
    </location>
</feature>
<dbReference type="EMBL" id="ML737176">
    <property type="protein sequence ID" value="KAE8337719.1"/>
    <property type="molecule type" value="Genomic_DNA"/>
</dbReference>
<dbReference type="FunFam" id="3.30.1240.20:FF:000001">
    <property type="entry name" value="Phosphomannomutase"/>
    <property type="match status" value="1"/>
</dbReference>
<feature type="binding site" evidence="12">
    <location>
        <position position="491"/>
    </location>
    <ligand>
        <name>Mg(2+)</name>
        <dbReference type="ChEBI" id="CHEBI:18420"/>
        <label>1</label>
    </ligand>
</feature>
<dbReference type="GO" id="GO:0005829">
    <property type="term" value="C:cytosol"/>
    <property type="evidence" value="ECO:0007669"/>
    <property type="project" value="TreeGrafter"/>
</dbReference>
<dbReference type="SFLD" id="SFLDG01140">
    <property type="entry name" value="C2.B:_Phosphomannomutase_and_P"/>
    <property type="match status" value="1"/>
</dbReference>
<dbReference type="GO" id="GO:0046872">
    <property type="term" value="F:metal ion binding"/>
    <property type="evidence" value="ECO:0007669"/>
    <property type="project" value="UniProtKB-KW"/>
</dbReference>
<evidence type="ECO:0000256" key="10">
    <source>
        <dbReference type="PIRSR" id="PIRSR605002-1"/>
    </source>
</evidence>
<dbReference type="NCBIfam" id="TIGR01484">
    <property type="entry name" value="HAD-SF-IIB"/>
    <property type="match status" value="1"/>
</dbReference>
<dbReference type="SFLD" id="SFLDG01143">
    <property type="entry name" value="C2.B.3:_Phosphomannomutase_Lik"/>
    <property type="match status" value="1"/>
</dbReference>
<dbReference type="Gene3D" id="3.30.1240.20">
    <property type="match status" value="1"/>
</dbReference>
<organism evidence="17">
    <name type="scientific">Aspergillus arachidicola</name>
    <dbReference type="NCBI Taxonomy" id="656916"/>
    <lineage>
        <taxon>Eukaryota</taxon>
        <taxon>Fungi</taxon>
        <taxon>Dikarya</taxon>
        <taxon>Ascomycota</taxon>
        <taxon>Pezizomycotina</taxon>
        <taxon>Eurotiomycetes</taxon>
        <taxon>Eurotiomycetidae</taxon>
        <taxon>Eurotiales</taxon>
        <taxon>Aspergillaceae</taxon>
        <taxon>Aspergillus</taxon>
        <taxon>Aspergillus subgen. Circumdati</taxon>
    </lineage>
</organism>
<evidence type="ECO:0000256" key="11">
    <source>
        <dbReference type="PIRSR" id="PIRSR605002-2"/>
    </source>
</evidence>
<dbReference type="InterPro" id="IPR005002">
    <property type="entry name" value="PMM"/>
</dbReference>
<feature type="binding site" evidence="11">
    <location>
        <position position="443"/>
    </location>
    <ligand>
        <name>alpha-D-mannose 1-phosphate</name>
        <dbReference type="ChEBI" id="CHEBI:58409"/>
    </ligand>
</feature>
<dbReference type="SUPFAM" id="SSF56784">
    <property type="entry name" value="HAD-like"/>
    <property type="match status" value="1"/>
</dbReference>
<feature type="binding site" evidence="11">
    <location>
        <position position="396"/>
    </location>
    <ligand>
        <name>alpha-D-mannose 1-phosphate</name>
        <dbReference type="ChEBI" id="CHEBI:58409"/>
    </ligand>
</feature>
<dbReference type="UniPathway" id="UPA00126">
    <property type="reaction ID" value="UER00424"/>
</dbReference>
<feature type="active site" description="Proton donor/acceptor" evidence="10">
    <location>
        <position position="273"/>
    </location>
</feature>
<comment type="function">
    <text evidence="13">Involved in the synthesis of the GDP-mannose and dolichol-phosphate-mannose required for a number of critical mannosyl transfer reactions.</text>
</comment>
<evidence type="ECO:0000256" key="12">
    <source>
        <dbReference type="PIRSR" id="PIRSR605002-3"/>
    </source>
</evidence>
<keyword evidence="7 12" id="KW-0479">Metal-binding</keyword>
<gene>
    <name evidence="17" type="ORF">BDV24DRAFT_177328</name>
</gene>
<dbReference type="Proteomes" id="UP000325558">
    <property type="component" value="Unassembled WGS sequence"/>
</dbReference>
<feature type="binding site" evidence="11">
    <location>
        <position position="441"/>
    </location>
    <ligand>
        <name>alpha-D-mannose 1-phosphate</name>
        <dbReference type="ChEBI" id="CHEBI:58409"/>
    </ligand>
</feature>
<evidence type="ECO:0000256" key="6">
    <source>
        <dbReference type="ARBA" id="ARBA00022490"/>
    </source>
</evidence>
<dbReference type="CDD" id="cd02585">
    <property type="entry name" value="HAD_PMM"/>
    <property type="match status" value="1"/>
</dbReference>